<dbReference type="GO" id="GO:0006508">
    <property type="term" value="P:proteolysis"/>
    <property type="evidence" value="ECO:0007669"/>
    <property type="project" value="InterPro"/>
</dbReference>
<dbReference type="SUPFAM" id="SSF53187">
    <property type="entry name" value="Zn-dependent exopeptidases"/>
    <property type="match status" value="1"/>
</dbReference>
<dbReference type="Proteomes" id="UP000307749">
    <property type="component" value="Unassembled WGS sequence"/>
</dbReference>
<dbReference type="Pfam" id="PF04389">
    <property type="entry name" value="Peptidase_M28"/>
    <property type="match status" value="1"/>
</dbReference>
<dbReference type="AlphaFoldDB" id="A0A4S3KR55"/>
<evidence type="ECO:0000259" key="2">
    <source>
        <dbReference type="Pfam" id="PF04389"/>
    </source>
</evidence>
<organism evidence="3 4">
    <name type="scientific">Metallibacterium scheffleri</name>
    <dbReference type="NCBI Taxonomy" id="993689"/>
    <lineage>
        <taxon>Bacteria</taxon>
        <taxon>Pseudomonadati</taxon>
        <taxon>Pseudomonadota</taxon>
        <taxon>Gammaproteobacteria</taxon>
        <taxon>Lysobacterales</taxon>
        <taxon>Rhodanobacteraceae</taxon>
        <taxon>Metallibacterium</taxon>
    </lineage>
</organism>
<dbReference type="EMBL" id="MWQO01000011">
    <property type="protein sequence ID" value="THD11555.1"/>
    <property type="molecule type" value="Genomic_DNA"/>
</dbReference>
<dbReference type="RefSeq" id="WP_081126446.1">
    <property type="nucleotide sequence ID" value="NZ_LDOS01000001.1"/>
</dbReference>
<evidence type="ECO:0000256" key="1">
    <source>
        <dbReference type="SAM" id="SignalP"/>
    </source>
</evidence>
<comment type="caution">
    <text evidence="3">The sequence shown here is derived from an EMBL/GenBank/DDBJ whole genome shotgun (WGS) entry which is preliminary data.</text>
</comment>
<dbReference type="PANTHER" id="PTHR12147">
    <property type="entry name" value="METALLOPEPTIDASE M28 FAMILY MEMBER"/>
    <property type="match status" value="1"/>
</dbReference>
<feature type="chain" id="PRO_5020196244" evidence="1">
    <location>
        <begin position="20"/>
        <end position="468"/>
    </location>
</feature>
<keyword evidence="1" id="KW-0732">Signal</keyword>
<dbReference type="PANTHER" id="PTHR12147:SF26">
    <property type="entry name" value="PEPTIDASE M28 DOMAIN-CONTAINING PROTEIN"/>
    <property type="match status" value="1"/>
</dbReference>
<evidence type="ECO:0000313" key="3">
    <source>
        <dbReference type="EMBL" id="THD11555.1"/>
    </source>
</evidence>
<keyword evidence="4" id="KW-1185">Reference proteome</keyword>
<dbReference type="OrthoDB" id="9787436at2"/>
<gene>
    <name evidence="3" type="ORF">B1806_03250</name>
</gene>
<dbReference type="STRING" id="993689.GCA_002077135_01127"/>
<protein>
    <submittedName>
        <fullName evidence="3">Peptidase M28</fullName>
    </submittedName>
</protein>
<name>A0A4S3KR55_9GAMM</name>
<sequence>MRAAALLTALIALPLAAWAAPATPPAADFHPGLRHIAQAVSPAALQDTVRTLVGFGTRHTLSETASNTRGIGAARRWVKSRFATISTDCGGCLQIITPAQTFTGPRIPRPTEVQDVVAILRGTSDPQRVIVITGHLDSRVTDIMNSTSDAPGADDDGSGVAAVIEAVRVLSKYRFPATLVFAVDSGEEQGLYGGKVLAGYAVAHGWQVEADLNNDIIGGISGEDGVIDNTTVRLFAQGLKSTLTPQQVRTLNYTGGEVDSPSRNLARFIGTLAPRYVDNLHVRLVYRTDRYQRGGDQVEFLDAGYPAVRFTERSENYTHEHQDVRKVNGQQYGDVLAGVDFPYLAKVTALNAVAMAALARAPAPPAGVVISGAVTVDTTVRRQPVPGAVGYRVWWRDTTAPAWQHSRWVPADTAARGRDGALSITLDKVNIDDWFFGVSSVSADGYASPVVFPGPNGDFARSVPAAEH</sequence>
<dbReference type="InterPro" id="IPR007484">
    <property type="entry name" value="Peptidase_M28"/>
</dbReference>
<dbReference type="GO" id="GO:0008235">
    <property type="term" value="F:metalloexopeptidase activity"/>
    <property type="evidence" value="ECO:0007669"/>
    <property type="project" value="InterPro"/>
</dbReference>
<feature type="signal peptide" evidence="1">
    <location>
        <begin position="1"/>
        <end position="19"/>
    </location>
</feature>
<dbReference type="InterPro" id="IPR045175">
    <property type="entry name" value="M28_fam"/>
</dbReference>
<reference evidence="3 4" key="1">
    <citation type="submission" date="2017-02" db="EMBL/GenBank/DDBJ databases">
        <title>Whole genome sequencing of Metallibacterium scheffleri DSM 24874 (T).</title>
        <authorList>
            <person name="Kumar S."/>
            <person name="Patil P."/>
            <person name="Patil P.B."/>
        </authorList>
    </citation>
    <scope>NUCLEOTIDE SEQUENCE [LARGE SCALE GENOMIC DNA]</scope>
    <source>
        <strain evidence="3 4">DSM 24874</strain>
    </source>
</reference>
<feature type="domain" description="Peptidase M28" evidence="2">
    <location>
        <begin position="116"/>
        <end position="324"/>
    </location>
</feature>
<dbReference type="Gene3D" id="3.40.630.10">
    <property type="entry name" value="Zn peptidases"/>
    <property type="match status" value="1"/>
</dbReference>
<evidence type="ECO:0000313" key="4">
    <source>
        <dbReference type="Proteomes" id="UP000307749"/>
    </source>
</evidence>
<proteinExistence type="predicted"/>
<accession>A0A4S3KR55</accession>